<evidence type="ECO:0008006" key="4">
    <source>
        <dbReference type="Google" id="ProtNLM"/>
    </source>
</evidence>
<reference evidence="2" key="1">
    <citation type="submission" date="2021-12" db="EMBL/GenBank/DDBJ databases">
        <title>Alicyclobacillaceae gen. nov., sp. nov., isolated from chalcocite enrichment system.</title>
        <authorList>
            <person name="Jiang Z."/>
        </authorList>
    </citation>
    <scope>NUCLEOTIDE SEQUENCE</scope>
    <source>
        <strain evidence="2">MYW30-H2</strain>
    </source>
</reference>
<dbReference type="PANTHER" id="PTHR34448">
    <property type="entry name" value="AMINOPEPTIDASE"/>
    <property type="match status" value="1"/>
</dbReference>
<proteinExistence type="predicted"/>
<dbReference type="EMBL" id="CP089291">
    <property type="protein sequence ID" value="UOF88871.1"/>
    <property type="molecule type" value="Genomic_DNA"/>
</dbReference>
<dbReference type="Pfam" id="PF26233">
    <property type="entry name" value="NicX"/>
    <property type="match status" value="1"/>
</dbReference>
<accession>A0ABY4CEB7</accession>
<dbReference type="InterPro" id="IPR058739">
    <property type="entry name" value="NicX"/>
</dbReference>
<dbReference type="SUPFAM" id="SSF144052">
    <property type="entry name" value="Thermophilic metalloprotease-like"/>
    <property type="match status" value="1"/>
</dbReference>
<dbReference type="InterPro" id="IPR052170">
    <property type="entry name" value="M29_Exopeptidase"/>
</dbReference>
<sequence>MEIRPDIFRGAYRLVTECAKVEPGEDVLIITDTACVKYAEAIMAASLTITKHVNTIVMPLYGRLHGQNPSKAVAEAMKSVDVVFMPTVWSMSHTQARRDASRLGVRCLTIPSADDEVFARTMVETPFAEVKETVMTVNQMLTEANEAEVTTPAGTNLWFNLKGRFNIDLEHGWLHKGFKEYGDNFAAPPCVEANIAPLEGTTQGVIVVDAAQSAVGVLNDPIILTVENGKIVKIDGKRDAVALQMRIDEVGDPDICQVAELGIGLNPKAKLRGQFIEDESIYGTGHVGMGNNESTMGGTLKVNGHFDNIFWYPTIKLDGKEIIKDGKIVSKQIPPLTGYYVK</sequence>
<protein>
    <recommendedName>
        <fullName evidence="4">Leucyl aminopeptidase</fullName>
    </recommendedName>
</protein>
<gene>
    <name evidence="2" type="ORF">LSG31_13070</name>
</gene>
<keyword evidence="1" id="KW-0479">Metal-binding</keyword>
<keyword evidence="3" id="KW-1185">Reference proteome</keyword>
<evidence type="ECO:0000313" key="2">
    <source>
        <dbReference type="EMBL" id="UOF88871.1"/>
    </source>
</evidence>
<evidence type="ECO:0000313" key="3">
    <source>
        <dbReference type="Proteomes" id="UP000830167"/>
    </source>
</evidence>
<name>A0ABY4CEB7_9BACL</name>
<dbReference type="RefSeq" id="WP_347435551.1">
    <property type="nucleotide sequence ID" value="NZ_CP089291.1"/>
</dbReference>
<dbReference type="Proteomes" id="UP000830167">
    <property type="component" value="Chromosome"/>
</dbReference>
<evidence type="ECO:0000256" key="1">
    <source>
        <dbReference type="ARBA" id="ARBA00022723"/>
    </source>
</evidence>
<organism evidence="2 3">
    <name type="scientific">Fodinisporobacter ferrooxydans</name>
    <dbReference type="NCBI Taxonomy" id="2901836"/>
    <lineage>
        <taxon>Bacteria</taxon>
        <taxon>Bacillati</taxon>
        <taxon>Bacillota</taxon>
        <taxon>Bacilli</taxon>
        <taxon>Bacillales</taxon>
        <taxon>Alicyclobacillaceae</taxon>
        <taxon>Fodinisporobacter</taxon>
    </lineage>
</organism>
<dbReference type="PANTHER" id="PTHR34448:SF1">
    <property type="entry name" value="BLL6088 PROTEIN"/>
    <property type="match status" value="1"/>
</dbReference>